<dbReference type="Pfam" id="PF00112">
    <property type="entry name" value="Peptidase_C1"/>
    <property type="match status" value="1"/>
</dbReference>
<dbReference type="GO" id="GO:0008234">
    <property type="term" value="F:cysteine-type peptidase activity"/>
    <property type="evidence" value="ECO:0007669"/>
    <property type="project" value="InterPro"/>
</dbReference>
<evidence type="ECO:0000259" key="2">
    <source>
        <dbReference type="SMART" id="SM00645"/>
    </source>
</evidence>
<dbReference type="PANTHER" id="PTHR12411">
    <property type="entry name" value="CYSTEINE PROTEASE FAMILY C1-RELATED"/>
    <property type="match status" value="1"/>
</dbReference>
<accession>A0A0D2JRU8</accession>
<keyword evidence="3" id="KW-0560">Oxidoreductase</keyword>
<dbReference type="GO" id="GO:0032440">
    <property type="term" value="F:2-alkenal reductase [NAD(P)H] activity"/>
    <property type="evidence" value="ECO:0007669"/>
    <property type="project" value="UniProtKB-EC"/>
</dbReference>
<dbReference type="STRING" id="145388.A0A0D2JRU8"/>
<dbReference type="KEGG" id="mng:MNEG_6261"/>
<feature type="domain" description="Peptidase C1A papain C-terminal" evidence="2">
    <location>
        <begin position="166"/>
        <end position="312"/>
    </location>
</feature>
<dbReference type="InterPro" id="IPR013128">
    <property type="entry name" value="Peptidase_C1A"/>
</dbReference>
<dbReference type="Proteomes" id="UP000054498">
    <property type="component" value="Unassembled WGS sequence"/>
</dbReference>
<dbReference type="RefSeq" id="XP_013900722.1">
    <property type="nucleotide sequence ID" value="XM_014045268.1"/>
</dbReference>
<evidence type="ECO:0000256" key="1">
    <source>
        <dbReference type="ARBA" id="ARBA00008455"/>
    </source>
</evidence>
<evidence type="ECO:0000313" key="4">
    <source>
        <dbReference type="Proteomes" id="UP000054498"/>
    </source>
</evidence>
<dbReference type="SMART" id="SM00645">
    <property type="entry name" value="Pept_C1"/>
    <property type="match status" value="1"/>
</dbReference>
<dbReference type="GO" id="GO:0006508">
    <property type="term" value="P:proteolysis"/>
    <property type="evidence" value="ECO:0007669"/>
    <property type="project" value="InterPro"/>
</dbReference>
<dbReference type="GeneID" id="25739137"/>
<evidence type="ECO:0000313" key="3">
    <source>
        <dbReference type="EMBL" id="KIZ01703.1"/>
    </source>
</evidence>
<comment type="similarity">
    <text evidence="1">Belongs to the peptidase C1 family.</text>
</comment>
<dbReference type="InterPro" id="IPR038765">
    <property type="entry name" value="Papain-like_cys_pep_sf"/>
</dbReference>
<dbReference type="SUPFAM" id="SSF54001">
    <property type="entry name" value="Cysteine proteinases"/>
    <property type="match status" value="1"/>
</dbReference>
<dbReference type="EC" id="1.3.1.74" evidence="3"/>
<dbReference type="AlphaFoldDB" id="A0A0D2JRU8"/>
<gene>
    <name evidence="3" type="ORF">MNEG_6261</name>
</gene>
<dbReference type="EMBL" id="KK101220">
    <property type="protein sequence ID" value="KIZ01703.1"/>
    <property type="molecule type" value="Genomic_DNA"/>
</dbReference>
<proteinExistence type="inferred from homology"/>
<keyword evidence="4" id="KW-1185">Reference proteome</keyword>
<dbReference type="OrthoDB" id="544592at2759"/>
<organism evidence="3 4">
    <name type="scientific">Monoraphidium neglectum</name>
    <dbReference type="NCBI Taxonomy" id="145388"/>
    <lineage>
        <taxon>Eukaryota</taxon>
        <taxon>Viridiplantae</taxon>
        <taxon>Chlorophyta</taxon>
        <taxon>core chlorophytes</taxon>
        <taxon>Chlorophyceae</taxon>
        <taxon>CS clade</taxon>
        <taxon>Sphaeropleales</taxon>
        <taxon>Selenastraceae</taxon>
        <taxon>Monoraphidium</taxon>
    </lineage>
</organism>
<dbReference type="InterPro" id="IPR000668">
    <property type="entry name" value="Peptidase_C1A_C"/>
</dbReference>
<protein>
    <submittedName>
        <fullName evidence="3">Cysteine proteinase 2</fullName>
        <ecNumber evidence="3">1.3.1.74</ecNumber>
    </submittedName>
</protein>
<reference evidence="3 4" key="1">
    <citation type="journal article" date="2013" name="BMC Genomics">
        <title>Reconstruction of the lipid metabolism for the microalga Monoraphidium neglectum from its genome sequence reveals characteristics suitable for biofuel production.</title>
        <authorList>
            <person name="Bogen C."/>
            <person name="Al-Dilaimi A."/>
            <person name="Albersmeier A."/>
            <person name="Wichmann J."/>
            <person name="Grundmann M."/>
            <person name="Rupp O."/>
            <person name="Lauersen K.J."/>
            <person name="Blifernez-Klassen O."/>
            <person name="Kalinowski J."/>
            <person name="Goesmann A."/>
            <person name="Mussgnug J.H."/>
            <person name="Kruse O."/>
        </authorList>
    </citation>
    <scope>NUCLEOTIDE SEQUENCE [LARGE SCALE GENOMIC DNA]</scope>
    <source>
        <strain evidence="3 4">SAG 48.87</strain>
    </source>
</reference>
<name>A0A0D2JRU8_9CHLO</name>
<sequence length="312" mass="32575">MAASAANVNMFPQSASPDSLDEAVQAQVAAAKAAFAAAFADPDAAFDRHILDLGARKASLLANGRALTPNIAVLGNGSAASLQKYRAAFKQNLIEIAALNARPGANVAYGITAFTHMPKEEFKARYLGGKKASASGTSRAAAVKAAGYTCVKATAWKATALAKAKLVGSVDWRKASPPAVGRVRDQGECGSCVTFANVAALEAAYSLANKIDASTVDLSEQDEMDCTSGDACEGADGYEYIDNAICNKIAFERSRPYTAQDNDRCSTNLARTKPGVVGYAFVPGNINDFRRALAHNVMAIGIDAGDSDNFMN</sequence>
<dbReference type="Gene3D" id="3.90.70.10">
    <property type="entry name" value="Cysteine proteinases"/>
    <property type="match status" value="1"/>
</dbReference>